<dbReference type="InterPro" id="IPR008812">
    <property type="entry name" value="Ran_GTP-bd-rel"/>
</dbReference>
<dbReference type="Proteomes" id="UP000193560">
    <property type="component" value="Unassembled WGS sequence"/>
</dbReference>
<comment type="caution">
    <text evidence="2">The sequence shown here is derived from an EMBL/GenBank/DDBJ whole genome shotgun (WGS) entry which is preliminary data.</text>
</comment>
<name>A0A1X2HZM0_9FUNG</name>
<dbReference type="GO" id="GO:0005634">
    <property type="term" value="C:nucleus"/>
    <property type="evidence" value="ECO:0007669"/>
    <property type="project" value="TreeGrafter"/>
</dbReference>
<feature type="region of interest" description="Disordered" evidence="1">
    <location>
        <begin position="333"/>
        <end position="384"/>
    </location>
</feature>
<sequence>MSLEDIFSKLAVTTVSTVSRIALSHATNAAIRNVTTYITQQSSTDSRTSNKELMSLQRQLDLKIKNLKPAVDMISHSVANGNHDLEPALEMCNDLKRDLDLFSRETETALKNKSDPAGLVAKLKRLLTQVDDTVPSLYISLRSIDSLSNKTSSSKLVQSSNILQQQQQPVPAFTVTLYSLFAANVRSAAVLTPSAFECTWKEEARKCQLTFEKQTSSTHIGYDVVLKEDTNDGLYHDPEEKSKEWRWKVDHIKRMFYTKSGKLLNIEDSRTSVLVIKLLKNKKQNKDDDSGDDTTDSTTPSPVMKANEASPDIHRDELQMADWFALEIWSDKEEDENDSGDSGDSDDPEDDNLGNNTKQQQQQTTTTTTTTTTKDGLSPLEPSPPMNLLLLESVIKLALLEVTEQLNHLNASDELLDMYMA</sequence>
<dbReference type="AlphaFoldDB" id="A0A1X2HZM0"/>
<evidence type="ECO:0000313" key="2">
    <source>
        <dbReference type="EMBL" id="ORZ05994.1"/>
    </source>
</evidence>
<dbReference type="GO" id="GO:0005737">
    <property type="term" value="C:cytoplasm"/>
    <property type="evidence" value="ECO:0007669"/>
    <property type="project" value="TreeGrafter"/>
</dbReference>
<accession>A0A1X2HZM0</accession>
<protein>
    <submittedName>
        <fullName evidence="2">RanGTP-binding protein-domain-containing protein</fullName>
    </submittedName>
</protein>
<keyword evidence="3" id="KW-1185">Reference proteome</keyword>
<feature type="compositionally biased region" description="Acidic residues" evidence="1">
    <location>
        <begin position="333"/>
        <end position="352"/>
    </location>
</feature>
<feature type="region of interest" description="Disordered" evidence="1">
    <location>
        <begin position="283"/>
        <end position="315"/>
    </location>
</feature>
<organism evidence="2 3">
    <name type="scientific">Absidia repens</name>
    <dbReference type="NCBI Taxonomy" id="90262"/>
    <lineage>
        <taxon>Eukaryota</taxon>
        <taxon>Fungi</taxon>
        <taxon>Fungi incertae sedis</taxon>
        <taxon>Mucoromycota</taxon>
        <taxon>Mucoromycotina</taxon>
        <taxon>Mucoromycetes</taxon>
        <taxon>Mucorales</taxon>
        <taxon>Cunninghamellaceae</taxon>
        <taxon>Absidia</taxon>
    </lineage>
</organism>
<dbReference type="GO" id="GO:0030695">
    <property type="term" value="F:GTPase regulator activity"/>
    <property type="evidence" value="ECO:0007669"/>
    <property type="project" value="TreeGrafter"/>
</dbReference>
<dbReference type="PANTHER" id="PTHR31010">
    <property type="entry name" value="RAN-SPECIFIC GTPASE-ACTIVATING PROTEIN 30-RELATED"/>
    <property type="match status" value="1"/>
</dbReference>
<evidence type="ECO:0000313" key="3">
    <source>
        <dbReference type="Proteomes" id="UP000193560"/>
    </source>
</evidence>
<dbReference type="Pfam" id="PF05508">
    <property type="entry name" value="Ran-binding"/>
    <property type="match status" value="1"/>
</dbReference>
<gene>
    <name evidence="2" type="ORF">BCR42DRAFT_484884</name>
</gene>
<evidence type="ECO:0000256" key="1">
    <source>
        <dbReference type="SAM" id="MobiDB-lite"/>
    </source>
</evidence>
<reference evidence="2 3" key="1">
    <citation type="submission" date="2016-07" db="EMBL/GenBank/DDBJ databases">
        <title>Pervasive Adenine N6-methylation of Active Genes in Fungi.</title>
        <authorList>
            <consortium name="DOE Joint Genome Institute"/>
            <person name="Mondo S.J."/>
            <person name="Dannebaum R.O."/>
            <person name="Kuo R.C."/>
            <person name="Labutti K."/>
            <person name="Haridas S."/>
            <person name="Kuo A."/>
            <person name="Salamov A."/>
            <person name="Ahrendt S.R."/>
            <person name="Lipzen A."/>
            <person name="Sullivan W."/>
            <person name="Andreopoulos W.B."/>
            <person name="Clum A."/>
            <person name="Lindquist E."/>
            <person name="Daum C."/>
            <person name="Ramamoorthy G.K."/>
            <person name="Gryganskyi A."/>
            <person name="Culley D."/>
            <person name="Magnuson J.K."/>
            <person name="James T.Y."/>
            <person name="O'Malley M.A."/>
            <person name="Stajich J.E."/>
            <person name="Spatafora J.W."/>
            <person name="Visel A."/>
            <person name="Grigoriev I.V."/>
        </authorList>
    </citation>
    <scope>NUCLEOTIDE SEQUENCE [LARGE SCALE GENOMIC DNA]</scope>
    <source>
        <strain evidence="2 3">NRRL 1336</strain>
    </source>
</reference>
<feature type="compositionally biased region" description="Low complexity" evidence="1">
    <location>
        <begin position="353"/>
        <end position="374"/>
    </location>
</feature>
<dbReference type="OrthoDB" id="512915at2759"/>
<proteinExistence type="predicted"/>
<dbReference type="EMBL" id="MCGE01000041">
    <property type="protein sequence ID" value="ORZ05994.1"/>
    <property type="molecule type" value="Genomic_DNA"/>
</dbReference>
<dbReference type="PANTHER" id="PTHR31010:SF2">
    <property type="entry name" value="RAN-SPECIFIC GTPASE-ACTIVATING PROTEIN 30"/>
    <property type="match status" value="1"/>
</dbReference>